<evidence type="ECO:0000256" key="1">
    <source>
        <dbReference type="ARBA" id="ARBA00022723"/>
    </source>
</evidence>
<proteinExistence type="predicted"/>
<name>A0ABZ2U2Y9_9ACTN</name>
<dbReference type="SUPFAM" id="SSF54593">
    <property type="entry name" value="Glyoxalase/Bleomycin resistance protein/Dihydroxybiphenyl dioxygenase"/>
    <property type="match status" value="1"/>
</dbReference>
<keyword evidence="1" id="KW-0479">Metal-binding</keyword>
<dbReference type="RefSeq" id="WP_066167891.1">
    <property type="nucleotide sequence ID" value="NZ_CP136137.1"/>
</dbReference>
<dbReference type="InterPro" id="IPR029068">
    <property type="entry name" value="Glyas_Bleomycin-R_OHBP_Dase"/>
</dbReference>
<dbReference type="PROSITE" id="PS51819">
    <property type="entry name" value="VOC"/>
    <property type="match status" value="1"/>
</dbReference>
<feature type="domain" description="VOC" evidence="2">
    <location>
        <begin position="5"/>
        <end position="134"/>
    </location>
</feature>
<dbReference type="Pfam" id="PF00903">
    <property type="entry name" value="Glyoxalase"/>
    <property type="match status" value="1"/>
</dbReference>
<accession>A0ABZ2U2Y9</accession>
<dbReference type="InterPro" id="IPR037523">
    <property type="entry name" value="VOC_core"/>
</dbReference>
<organism evidence="3 4">
    <name type="scientific">Gordonia hydrophobica</name>
    <dbReference type="NCBI Taxonomy" id="40516"/>
    <lineage>
        <taxon>Bacteria</taxon>
        <taxon>Bacillati</taxon>
        <taxon>Actinomycetota</taxon>
        <taxon>Actinomycetes</taxon>
        <taxon>Mycobacteriales</taxon>
        <taxon>Gordoniaceae</taxon>
        <taxon>Gordonia</taxon>
    </lineage>
</organism>
<evidence type="ECO:0000313" key="4">
    <source>
        <dbReference type="Proteomes" id="UP001479933"/>
    </source>
</evidence>
<dbReference type="Gene3D" id="3.10.180.10">
    <property type="entry name" value="2,3-Dihydroxybiphenyl 1,2-Dioxygenase, domain 1"/>
    <property type="match status" value="1"/>
</dbReference>
<reference evidence="3 4" key="1">
    <citation type="journal article" date="2023" name="Virus Evol.">
        <title>Computational host range prediction-The good, the bad, and the ugly.</title>
        <authorList>
            <person name="Howell A.A."/>
            <person name="Versoza C.J."/>
            <person name="Pfeifer S.P."/>
        </authorList>
    </citation>
    <scope>NUCLEOTIDE SEQUENCE [LARGE SCALE GENOMIC DNA]</scope>
    <source>
        <strain evidence="3 4">1610/1b</strain>
    </source>
</reference>
<evidence type="ECO:0000259" key="2">
    <source>
        <dbReference type="PROSITE" id="PS51819"/>
    </source>
</evidence>
<dbReference type="PANTHER" id="PTHR43048:SF4">
    <property type="entry name" value="RING-CLEAVING DIOXYGENASE-RELATED"/>
    <property type="match status" value="1"/>
</dbReference>
<keyword evidence="4" id="KW-1185">Reference proteome</keyword>
<dbReference type="EMBL" id="CP136137">
    <property type="protein sequence ID" value="WYY07226.1"/>
    <property type="molecule type" value="Genomic_DNA"/>
</dbReference>
<dbReference type="InterPro" id="IPR004360">
    <property type="entry name" value="Glyas_Fos-R_dOase_dom"/>
</dbReference>
<protein>
    <submittedName>
        <fullName evidence="3">VOC family protein</fullName>
    </submittedName>
</protein>
<sequence length="136" mass="14735">MTNIEITYCPITVDDIDAALGFYRDALGLEVVRDVANGDHHWVTLGMPDQSGVEIVLSQPGGGRSPEDAEALHRLVAKGMMPPIVFRSSDLDAMFEKVSASGAEVLQEPIKQPWGPRDCAFRDPAGNMVRINDAGQ</sequence>
<dbReference type="InterPro" id="IPR051785">
    <property type="entry name" value="MMCE/EMCE_epimerase"/>
</dbReference>
<evidence type="ECO:0000313" key="3">
    <source>
        <dbReference type="EMBL" id="WYY07226.1"/>
    </source>
</evidence>
<dbReference type="PANTHER" id="PTHR43048">
    <property type="entry name" value="METHYLMALONYL-COA EPIMERASE"/>
    <property type="match status" value="1"/>
</dbReference>
<dbReference type="Proteomes" id="UP001479933">
    <property type="component" value="Chromosome"/>
</dbReference>
<gene>
    <name evidence="3" type="ORF">RVF87_19855</name>
</gene>